<dbReference type="Proteomes" id="UP000504634">
    <property type="component" value="Unplaced"/>
</dbReference>
<keyword evidence="5" id="KW-0378">Hydrolase</keyword>
<evidence type="ECO:0000256" key="7">
    <source>
        <dbReference type="ARBA" id="ARBA00023145"/>
    </source>
</evidence>
<evidence type="ECO:0000256" key="8">
    <source>
        <dbReference type="ARBA" id="ARBA00023157"/>
    </source>
</evidence>
<evidence type="ECO:0000256" key="3">
    <source>
        <dbReference type="ARBA" id="ARBA00022670"/>
    </source>
</evidence>
<dbReference type="InterPro" id="IPR001254">
    <property type="entry name" value="Trypsin_dom"/>
</dbReference>
<dbReference type="RefSeq" id="XP_030375068.1">
    <property type="nucleotide sequence ID" value="XM_030519208.1"/>
</dbReference>
<dbReference type="Pfam" id="PF00089">
    <property type="entry name" value="Trypsin"/>
    <property type="match status" value="1"/>
</dbReference>
<comment type="subcellular location">
    <subcellularLocation>
        <location evidence="1">Secreted</location>
        <location evidence="1">Extracellular space</location>
    </subcellularLocation>
</comment>
<name>A0A6J2TIX2_DROLE</name>
<dbReference type="EC" id="3.4.21.4" evidence="10"/>
<proteinExistence type="inferred from homology"/>
<organism evidence="13 14">
    <name type="scientific">Drosophila lebanonensis</name>
    <name type="common">Fruit fly</name>
    <name type="synonym">Scaptodrosophila lebanonensis</name>
    <dbReference type="NCBI Taxonomy" id="7225"/>
    <lineage>
        <taxon>Eukaryota</taxon>
        <taxon>Metazoa</taxon>
        <taxon>Ecdysozoa</taxon>
        <taxon>Arthropoda</taxon>
        <taxon>Hexapoda</taxon>
        <taxon>Insecta</taxon>
        <taxon>Pterygota</taxon>
        <taxon>Neoptera</taxon>
        <taxon>Endopterygota</taxon>
        <taxon>Diptera</taxon>
        <taxon>Brachycera</taxon>
        <taxon>Muscomorpha</taxon>
        <taxon>Ephydroidea</taxon>
        <taxon>Drosophilidae</taxon>
        <taxon>Scaptodrosophila</taxon>
    </lineage>
</organism>
<comment type="catalytic activity">
    <reaction evidence="9">
        <text>Preferential cleavage: Arg-|-Xaa, Lys-|-Xaa.</text>
        <dbReference type="EC" id="3.4.21.4"/>
    </reaction>
</comment>
<evidence type="ECO:0000256" key="5">
    <source>
        <dbReference type="ARBA" id="ARBA00022801"/>
    </source>
</evidence>
<feature type="chain" id="PRO_5026939994" description="trypsin" evidence="11">
    <location>
        <begin position="20"/>
        <end position="293"/>
    </location>
</feature>
<keyword evidence="3" id="KW-0645">Protease</keyword>
<evidence type="ECO:0000313" key="13">
    <source>
        <dbReference type="Proteomes" id="UP000504634"/>
    </source>
</evidence>
<keyword evidence="8" id="KW-1015">Disulfide bond</keyword>
<sequence>MNAFLTLTSIIIGCSTVQCDRGTVSDLSDDTFEMLIAGGSLPDNGQLARHVVSIRTLNIIEYAGDNHFCSGVIISSRTILTAAHCVADRYMALMSPRRIIVVFGTLYRLKSLSLQDRRRVDRIVVHPKYKRYVKNDLAVLRLVERIPRNVRHVKSVVKRKPFALEIGMRCTTMGWGQMFMHGPYANEIMFLDVVIANHSLCSEKIRDYHAEGNLCTKPEADGNICAGDMGGPLLCEDHLVGIIGGAQQCIRVDAIKFVNYTYFEGWVDRTVYQLTGAAAFHNLAIYLLISQVM</sequence>
<dbReference type="OrthoDB" id="8189841at2759"/>
<evidence type="ECO:0000256" key="4">
    <source>
        <dbReference type="ARBA" id="ARBA00022729"/>
    </source>
</evidence>
<evidence type="ECO:0000256" key="6">
    <source>
        <dbReference type="ARBA" id="ARBA00022825"/>
    </source>
</evidence>
<evidence type="ECO:0000256" key="9">
    <source>
        <dbReference type="ARBA" id="ARBA00036320"/>
    </source>
</evidence>
<dbReference type="PANTHER" id="PTHR24276">
    <property type="entry name" value="POLYSERASE-RELATED"/>
    <property type="match status" value="1"/>
</dbReference>
<feature type="domain" description="Peptidase S1" evidence="12">
    <location>
        <begin position="36"/>
        <end position="272"/>
    </location>
</feature>
<dbReference type="GeneID" id="115624503"/>
<dbReference type="InterPro" id="IPR001314">
    <property type="entry name" value="Peptidase_S1A"/>
</dbReference>
<evidence type="ECO:0000313" key="14">
    <source>
        <dbReference type="RefSeq" id="XP_030375068.1"/>
    </source>
</evidence>
<dbReference type="AlphaFoldDB" id="A0A6J2TIX2"/>
<dbReference type="PANTHER" id="PTHR24276:SF91">
    <property type="entry name" value="AT26814P-RELATED"/>
    <property type="match status" value="1"/>
</dbReference>
<dbReference type="CDD" id="cd00190">
    <property type="entry name" value="Tryp_SPc"/>
    <property type="match status" value="1"/>
</dbReference>
<dbReference type="PRINTS" id="PR00722">
    <property type="entry name" value="CHYMOTRYPSIN"/>
</dbReference>
<dbReference type="Gene3D" id="2.40.10.10">
    <property type="entry name" value="Trypsin-like serine proteases"/>
    <property type="match status" value="1"/>
</dbReference>
<dbReference type="GO" id="GO:0005576">
    <property type="term" value="C:extracellular region"/>
    <property type="evidence" value="ECO:0007669"/>
    <property type="project" value="UniProtKB-SubCell"/>
</dbReference>
<dbReference type="InterPro" id="IPR050430">
    <property type="entry name" value="Peptidase_S1"/>
</dbReference>
<evidence type="ECO:0000259" key="12">
    <source>
        <dbReference type="PROSITE" id="PS50240"/>
    </source>
</evidence>
<accession>A0A6J2TIX2</accession>
<dbReference type="SMART" id="SM00020">
    <property type="entry name" value="Tryp_SPc"/>
    <property type="match status" value="1"/>
</dbReference>
<dbReference type="GO" id="GO:0004252">
    <property type="term" value="F:serine-type endopeptidase activity"/>
    <property type="evidence" value="ECO:0007669"/>
    <property type="project" value="UniProtKB-EC"/>
</dbReference>
<evidence type="ECO:0000256" key="10">
    <source>
        <dbReference type="ARBA" id="ARBA00038868"/>
    </source>
</evidence>
<dbReference type="PROSITE" id="PS50240">
    <property type="entry name" value="TRYPSIN_DOM"/>
    <property type="match status" value="1"/>
</dbReference>
<evidence type="ECO:0000256" key="2">
    <source>
        <dbReference type="ARBA" id="ARBA00007664"/>
    </source>
</evidence>
<dbReference type="PROSITE" id="PS00134">
    <property type="entry name" value="TRYPSIN_HIS"/>
    <property type="match status" value="1"/>
</dbReference>
<dbReference type="SUPFAM" id="SSF50494">
    <property type="entry name" value="Trypsin-like serine proteases"/>
    <property type="match status" value="1"/>
</dbReference>
<evidence type="ECO:0000256" key="11">
    <source>
        <dbReference type="SAM" id="SignalP"/>
    </source>
</evidence>
<feature type="signal peptide" evidence="11">
    <location>
        <begin position="1"/>
        <end position="19"/>
    </location>
</feature>
<keyword evidence="4 11" id="KW-0732">Signal</keyword>
<keyword evidence="7" id="KW-0865">Zymogen</keyword>
<dbReference type="InterPro" id="IPR043504">
    <property type="entry name" value="Peptidase_S1_PA_chymotrypsin"/>
</dbReference>
<protein>
    <recommendedName>
        <fullName evidence="10">trypsin</fullName>
        <ecNumber evidence="10">3.4.21.4</ecNumber>
    </recommendedName>
</protein>
<dbReference type="GO" id="GO:0006508">
    <property type="term" value="P:proteolysis"/>
    <property type="evidence" value="ECO:0007669"/>
    <property type="project" value="UniProtKB-KW"/>
</dbReference>
<reference evidence="14" key="1">
    <citation type="submission" date="2025-08" db="UniProtKB">
        <authorList>
            <consortium name="RefSeq"/>
        </authorList>
    </citation>
    <scope>IDENTIFICATION</scope>
    <source>
        <strain evidence="14">11010-0011.00</strain>
        <tissue evidence="14">Whole body</tissue>
    </source>
</reference>
<dbReference type="InterPro" id="IPR009003">
    <property type="entry name" value="Peptidase_S1_PA"/>
</dbReference>
<comment type="similarity">
    <text evidence="2">Belongs to the peptidase S1 family.</text>
</comment>
<evidence type="ECO:0000256" key="1">
    <source>
        <dbReference type="ARBA" id="ARBA00004239"/>
    </source>
</evidence>
<dbReference type="FunFam" id="2.40.10.10:FF:000068">
    <property type="entry name" value="transmembrane protease serine 2"/>
    <property type="match status" value="1"/>
</dbReference>
<keyword evidence="6" id="KW-0720">Serine protease</keyword>
<dbReference type="InterPro" id="IPR018114">
    <property type="entry name" value="TRYPSIN_HIS"/>
</dbReference>
<gene>
    <name evidence="14" type="primary">LOC115624503</name>
</gene>
<keyword evidence="13" id="KW-1185">Reference proteome</keyword>